<name>Q1IV02_KORVE</name>
<evidence type="ECO:0000313" key="3">
    <source>
        <dbReference type="EMBL" id="ABF39298.1"/>
    </source>
</evidence>
<dbReference type="AlphaFoldDB" id="Q1IV02"/>
<evidence type="ECO:0000259" key="2">
    <source>
        <dbReference type="Pfam" id="PF13490"/>
    </source>
</evidence>
<protein>
    <recommendedName>
        <fullName evidence="2">Putative zinc-finger domain-containing protein</fullName>
    </recommendedName>
</protein>
<dbReference type="Pfam" id="PF13490">
    <property type="entry name" value="zf-HC2"/>
    <property type="match status" value="1"/>
</dbReference>
<keyword evidence="1" id="KW-0472">Membrane</keyword>
<dbReference type="SUPFAM" id="SSF48452">
    <property type="entry name" value="TPR-like"/>
    <property type="match status" value="1"/>
</dbReference>
<reference evidence="3 4" key="1">
    <citation type="journal article" date="2009" name="Appl. Environ. Microbiol.">
        <title>Three genomes from the phylum Acidobacteria provide insight into the lifestyles of these microorganisms in soils.</title>
        <authorList>
            <person name="Ward N.L."/>
            <person name="Challacombe J.F."/>
            <person name="Janssen P.H."/>
            <person name="Henrissat B."/>
            <person name="Coutinho P.M."/>
            <person name="Wu M."/>
            <person name="Xie G."/>
            <person name="Haft D.H."/>
            <person name="Sait M."/>
            <person name="Badger J."/>
            <person name="Barabote R.D."/>
            <person name="Bradley B."/>
            <person name="Brettin T.S."/>
            <person name="Brinkac L.M."/>
            <person name="Bruce D."/>
            <person name="Creasy T."/>
            <person name="Daugherty S.C."/>
            <person name="Davidsen T.M."/>
            <person name="DeBoy R.T."/>
            <person name="Detter J.C."/>
            <person name="Dodson R.J."/>
            <person name="Durkin A.S."/>
            <person name="Ganapathy A."/>
            <person name="Gwinn-Giglio M."/>
            <person name="Han C.S."/>
            <person name="Khouri H."/>
            <person name="Kiss H."/>
            <person name="Kothari S.P."/>
            <person name="Madupu R."/>
            <person name="Nelson K.E."/>
            <person name="Nelson W.C."/>
            <person name="Paulsen I."/>
            <person name="Penn K."/>
            <person name="Ren Q."/>
            <person name="Rosovitz M.J."/>
            <person name="Selengut J.D."/>
            <person name="Shrivastava S."/>
            <person name="Sullivan S.A."/>
            <person name="Tapia R."/>
            <person name="Thompson L.S."/>
            <person name="Watkins K.L."/>
            <person name="Yang Q."/>
            <person name="Yu C."/>
            <person name="Zafar N."/>
            <person name="Zhou L."/>
            <person name="Kuske C.R."/>
        </authorList>
    </citation>
    <scope>NUCLEOTIDE SEQUENCE [LARGE SCALE GENOMIC DNA]</scope>
    <source>
        <strain evidence="3 4">Ellin345</strain>
    </source>
</reference>
<dbReference type="Proteomes" id="UP000002432">
    <property type="component" value="Chromosome"/>
</dbReference>
<keyword evidence="1" id="KW-0812">Transmembrane</keyword>
<organism evidence="3 4">
    <name type="scientific">Koribacter versatilis (strain Ellin345)</name>
    <dbReference type="NCBI Taxonomy" id="204669"/>
    <lineage>
        <taxon>Bacteria</taxon>
        <taxon>Pseudomonadati</taxon>
        <taxon>Acidobacteriota</taxon>
        <taxon>Terriglobia</taxon>
        <taxon>Terriglobales</taxon>
        <taxon>Candidatus Korobacteraceae</taxon>
        <taxon>Candidatus Korobacter</taxon>
    </lineage>
</organism>
<dbReference type="KEGG" id="aba:Acid345_0293"/>
<dbReference type="EMBL" id="CP000360">
    <property type="protein sequence ID" value="ABF39298.1"/>
    <property type="molecule type" value="Genomic_DNA"/>
</dbReference>
<dbReference type="eggNOG" id="COG1729">
    <property type="taxonomic scope" value="Bacteria"/>
</dbReference>
<proteinExistence type="predicted"/>
<evidence type="ECO:0000313" key="4">
    <source>
        <dbReference type="Proteomes" id="UP000002432"/>
    </source>
</evidence>
<dbReference type="STRING" id="204669.Acid345_0293"/>
<dbReference type="EnsemblBacteria" id="ABF39298">
    <property type="protein sequence ID" value="ABF39298"/>
    <property type="gene ID" value="Acid345_0293"/>
</dbReference>
<dbReference type="Gene3D" id="1.25.40.10">
    <property type="entry name" value="Tetratricopeptide repeat domain"/>
    <property type="match status" value="1"/>
</dbReference>
<dbReference type="RefSeq" id="WP_011521100.1">
    <property type="nucleotide sequence ID" value="NC_008009.1"/>
</dbReference>
<feature type="domain" description="Putative zinc-finger" evidence="2">
    <location>
        <begin position="29"/>
        <end position="57"/>
    </location>
</feature>
<evidence type="ECO:0000256" key="1">
    <source>
        <dbReference type="SAM" id="Phobius"/>
    </source>
</evidence>
<keyword evidence="4" id="KW-1185">Reference proteome</keyword>
<dbReference type="InterPro" id="IPR011990">
    <property type="entry name" value="TPR-like_helical_dom_sf"/>
</dbReference>
<gene>
    <name evidence="3" type="ordered locus">Acid345_0293</name>
</gene>
<sequence length="279" mass="30462">MRQRMNDFDSDEKDFVSRVTLPACPEVGMLHAAHEGVLADAETKQIQEHLSSCEVCRTLFDDLDAIEYGELSPAESASIRVRIARNAPRAFEPARKWWVPALAVAAAAAIAFVLIRVPKPETPAQGPLIVYVKPPQEIKVEKLPIRVDPTSLLATRGGNGSQPSGPELAKALAKYQGDDYASAVQQLKALAQKYPKDGTVRLYLGISELLLNQNKEASADLSAAANELEGGRQSDAQWYLAAASLRLKDHEAAQPLLQQLCEGKSTYTERACKLESELK</sequence>
<dbReference type="InterPro" id="IPR027383">
    <property type="entry name" value="Znf_put"/>
</dbReference>
<accession>Q1IV02</accession>
<keyword evidence="1" id="KW-1133">Transmembrane helix</keyword>
<feature type="transmembrane region" description="Helical" evidence="1">
    <location>
        <begin position="97"/>
        <end position="115"/>
    </location>
</feature>
<dbReference type="HOGENOM" id="CLU_996707_0_0_0"/>